<proteinExistence type="predicted"/>
<keyword evidence="3" id="KW-1185">Reference proteome</keyword>
<feature type="transmembrane region" description="Helical" evidence="1">
    <location>
        <begin position="79"/>
        <end position="98"/>
    </location>
</feature>
<organism evidence="2 3">
    <name type="scientific">Halapricum salinum</name>
    <dbReference type="NCBI Taxonomy" id="1457250"/>
    <lineage>
        <taxon>Archaea</taxon>
        <taxon>Methanobacteriati</taxon>
        <taxon>Methanobacteriota</taxon>
        <taxon>Stenosarchaea group</taxon>
        <taxon>Halobacteria</taxon>
        <taxon>Halobacteriales</taxon>
        <taxon>Haloarculaceae</taxon>
        <taxon>Halapricum</taxon>
    </lineage>
</organism>
<dbReference type="STRING" id="1457250.GCA_000755225_02873"/>
<evidence type="ECO:0000313" key="3">
    <source>
        <dbReference type="Proteomes" id="UP000296706"/>
    </source>
</evidence>
<feature type="transmembrane region" description="Helical" evidence="1">
    <location>
        <begin position="139"/>
        <end position="156"/>
    </location>
</feature>
<feature type="transmembrane region" description="Helical" evidence="1">
    <location>
        <begin position="50"/>
        <end position="67"/>
    </location>
</feature>
<evidence type="ECO:0000256" key="1">
    <source>
        <dbReference type="SAM" id="Phobius"/>
    </source>
</evidence>
<dbReference type="KEGG" id="hsn:DV733_02880"/>
<protein>
    <recommendedName>
        <fullName evidence="4">DUF2238 domain-containing protein</fullName>
    </recommendedName>
</protein>
<feature type="transmembrane region" description="Helical" evidence="1">
    <location>
        <begin position="27"/>
        <end position="44"/>
    </location>
</feature>
<dbReference type="AlphaFoldDB" id="A0A4D6H8Z1"/>
<sequence>MSPGTLTVERDCAVRRFVLPTGGPRRIVLALQAALVVVLLVGIGLRNTSVVVNATFSLAVTLLPALLARDFGVHFDPWLVLWITLAALLHSLGMVGVYESVWWWDHLTHAFSAALVTAIGYAIVVAVDRHSETVHLPRAFLWLFVFLLTVAVGVVWETMEFLTRELARVAGMRPVLIVYGVEDTILDLVFDCVGALLAAVLLHFGGGRSLVARLRP</sequence>
<gene>
    <name evidence="2" type="ORF">DV733_02880</name>
</gene>
<feature type="transmembrane region" description="Helical" evidence="1">
    <location>
        <begin position="110"/>
        <end position="127"/>
    </location>
</feature>
<keyword evidence="1" id="KW-0472">Membrane</keyword>
<keyword evidence="1" id="KW-1133">Transmembrane helix</keyword>
<dbReference type="Proteomes" id="UP000296706">
    <property type="component" value="Chromosome"/>
</dbReference>
<dbReference type="RefSeq" id="WP_049993684.1">
    <property type="nucleotide sequence ID" value="NZ_CP031310.1"/>
</dbReference>
<dbReference type="Pfam" id="PF09997">
    <property type="entry name" value="DUF2238"/>
    <property type="match status" value="1"/>
</dbReference>
<keyword evidence="1" id="KW-0812">Transmembrane</keyword>
<accession>A0A4D6H8Z1</accession>
<evidence type="ECO:0000313" key="2">
    <source>
        <dbReference type="EMBL" id="QCC50240.1"/>
    </source>
</evidence>
<dbReference type="InterPro" id="IPR014509">
    <property type="entry name" value="YjdF-like"/>
</dbReference>
<dbReference type="GeneID" id="39846775"/>
<feature type="transmembrane region" description="Helical" evidence="1">
    <location>
        <begin position="185"/>
        <end position="205"/>
    </location>
</feature>
<dbReference type="EMBL" id="CP031310">
    <property type="protein sequence ID" value="QCC50240.1"/>
    <property type="molecule type" value="Genomic_DNA"/>
</dbReference>
<dbReference type="OrthoDB" id="313603at2157"/>
<evidence type="ECO:0008006" key="4">
    <source>
        <dbReference type="Google" id="ProtNLM"/>
    </source>
</evidence>
<reference evidence="2 3" key="1">
    <citation type="journal article" date="2019" name="Nat. Commun.">
        <title>A new type of DNA phosphorothioation-based antiviral system in archaea.</title>
        <authorList>
            <person name="Xiong L."/>
            <person name="Liu S."/>
            <person name="Chen S."/>
            <person name="Xiao Y."/>
            <person name="Zhu B."/>
            <person name="Gao Y."/>
            <person name="Zhang Y."/>
            <person name="Chen B."/>
            <person name="Luo J."/>
            <person name="Deng Z."/>
            <person name="Chen X."/>
            <person name="Wang L."/>
            <person name="Chen S."/>
        </authorList>
    </citation>
    <scope>NUCLEOTIDE SEQUENCE [LARGE SCALE GENOMIC DNA]</scope>
    <source>
        <strain evidence="2 3">CBA1105</strain>
    </source>
</reference>
<name>A0A4D6H8Z1_9EURY</name>